<evidence type="ECO:0000313" key="2">
    <source>
        <dbReference type="Proteomes" id="UP000191612"/>
    </source>
</evidence>
<evidence type="ECO:0000313" key="1">
    <source>
        <dbReference type="EMBL" id="OQD97779.1"/>
    </source>
</evidence>
<comment type="caution">
    <text evidence="1">The sequence shown here is derived from an EMBL/GenBank/DDBJ whole genome shotgun (WGS) entry which is preliminary data.</text>
</comment>
<reference evidence="2" key="1">
    <citation type="journal article" date="2017" name="Nat. Microbiol.">
        <title>Global analysis of biosynthetic gene clusters reveals vast potential of secondary metabolite production in Penicillium species.</title>
        <authorList>
            <person name="Nielsen J.C."/>
            <person name="Grijseels S."/>
            <person name="Prigent S."/>
            <person name="Ji B."/>
            <person name="Dainat J."/>
            <person name="Nielsen K.F."/>
            <person name="Frisvad J.C."/>
            <person name="Workman M."/>
            <person name="Nielsen J."/>
        </authorList>
    </citation>
    <scope>NUCLEOTIDE SEQUENCE [LARGE SCALE GENOMIC DNA]</scope>
    <source>
        <strain evidence="2">IBT 29525</strain>
    </source>
</reference>
<sequence length="119" mass="13833">MTLSFFHFAQSLITLSPSLNPNTRGYKQKHTTEEPHPSYVNTTYQTVSQDQKPRLNDVMTLTVCAQLQIRYACGHSAGGEFVKCQRHMRKEDERCISRHIRHIDVKQSTHKCRLCLRSE</sequence>
<gene>
    <name evidence="1" type="ORF">PENSOL_c011G02803</name>
</gene>
<dbReference type="Proteomes" id="UP000191612">
    <property type="component" value="Unassembled WGS sequence"/>
</dbReference>
<organism evidence="1 2">
    <name type="scientific">Penicillium solitum</name>
    <dbReference type="NCBI Taxonomy" id="60172"/>
    <lineage>
        <taxon>Eukaryota</taxon>
        <taxon>Fungi</taxon>
        <taxon>Dikarya</taxon>
        <taxon>Ascomycota</taxon>
        <taxon>Pezizomycotina</taxon>
        <taxon>Eurotiomycetes</taxon>
        <taxon>Eurotiomycetidae</taxon>
        <taxon>Eurotiales</taxon>
        <taxon>Aspergillaceae</taxon>
        <taxon>Penicillium</taxon>
    </lineage>
</organism>
<name>A0A1V6R8N0_9EURO</name>
<proteinExistence type="predicted"/>
<protein>
    <submittedName>
        <fullName evidence="1">Uncharacterized protein</fullName>
    </submittedName>
</protein>
<dbReference type="AlphaFoldDB" id="A0A1V6R8N0"/>
<accession>A0A1V6R8N0</accession>
<keyword evidence="2" id="KW-1185">Reference proteome</keyword>
<dbReference type="EMBL" id="MDYO01000011">
    <property type="protein sequence ID" value="OQD97779.1"/>
    <property type="molecule type" value="Genomic_DNA"/>
</dbReference>